<reference evidence="4" key="1">
    <citation type="journal article" date="2019" name="Int. J. Syst. Evol. Microbiol.">
        <title>The Global Catalogue of Microorganisms (GCM) 10K type strain sequencing project: providing services to taxonomists for standard genome sequencing and annotation.</title>
        <authorList>
            <consortium name="The Broad Institute Genomics Platform"/>
            <consortium name="The Broad Institute Genome Sequencing Center for Infectious Disease"/>
            <person name="Wu L."/>
            <person name="Ma J."/>
        </authorList>
    </citation>
    <scope>NUCLEOTIDE SEQUENCE [LARGE SCALE GENOMIC DNA]</scope>
    <source>
        <strain evidence="4">CGMCC 4.1437</strain>
    </source>
</reference>
<accession>A0ABW0X8Y0</accession>
<evidence type="ECO:0000256" key="1">
    <source>
        <dbReference type="ARBA" id="ARBA00007227"/>
    </source>
</evidence>
<comment type="caution">
    <text evidence="3">The sequence shown here is derived from an EMBL/GenBank/DDBJ whole genome shotgun (WGS) entry which is preliminary data.</text>
</comment>
<dbReference type="PROSITE" id="PS50943">
    <property type="entry name" value="HTH_CROC1"/>
    <property type="match status" value="1"/>
</dbReference>
<dbReference type="InterPro" id="IPR010982">
    <property type="entry name" value="Lambda_DNA-bd_dom_sf"/>
</dbReference>
<evidence type="ECO:0000259" key="2">
    <source>
        <dbReference type="PROSITE" id="PS50943"/>
    </source>
</evidence>
<keyword evidence="4" id="KW-1185">Reference proteome</keyword>
<dbReference type="Gene3D" id="1.10.10.2910">
    <property type="match status" value="1"/>
</dbReference>
<name>A0ABW0X8Y0_9ACTN</name>
<dbReference type="Pfam" id="PF06114">
    <property type="entry name" value="Peptidase_M78"/>
    <property type="match status" value="1"/>
</dbReference>
<feature type="domain" description="HTH cro/C1-type" evidence="2">
    <location>
        <begin position="7"/>
        <end position="61"/>
    </location>
</feature>
<dbReference type="SUPFAM" id="SSF47413">
    <property type="entry name" value="lambda repressor-like DNA-binding domains"/>
    <property type="match status" value="1"/>
</dbReference>
<dbReference type="PANTHER" id="PTHR43236:SF1">
    <property type="entry name" value="BLL7220 PROTEIN"/>
    <property type="match status" value="1"/>
</dbReference>
<organism evidence="3 4">
    <name type="scientific">Kitasatospora misakiensis</name>
    <dbReference type="NCBI Taxonomy" id="67330"/>
    <lineage>
        <taxon>Bacteria</taxon>
        <taxon>Bacillati</taxon>
        <taxon>Actinomycetota</taxon>
        <taxon>Actinomycetes</taxon>
        <taxon>Kitasatosporales</taxon>
        <taxon>Streptomycetaceae</taxon>
        <taxon>Kitasatospora</taxon>
    </lineage>
</organism>
<protein>
    <submittedName>
        <fullName evidence="3">ImmA/IrrE family metallo-endopeptidase</fullName>
    </submittedName>
</protein>
<evidence type="ECO:0000313" key="4">
    <source>
        <dbReference type="Proteomes" id="UP001595975"/>
    </source>
</evidence>
<dbReference type="CDD" id="cd00093">
    <property type="entry name" value="HTH_XRE"/>
    <property type="match status" value="1"/>
</dbReference>
<dbReference type="Proteomes" id="UP001595975">
    <property type="component" value="Unassembled WGS sequence"/>
</dbReference>
<comment type="similarity">
    <text evidence="1">Belongs to the short-chain fatty acyl-CoA assimilation regulator (ScfR) family.</text>
</comment>
<sequence>MFTPARLILARKRRRMTLAALSRESGISVRSLTAHENGHKKPSQETLSTLAAALKVPESFLEAPAIPVMQADAVSFRAPSKMSALERDSALSSGAVAASLNTWLEGKFRLPRPNVPTYPHLRPDEAAERIRAHWGLGEAPVPNLVHLLEANGVRVFSLPSDCLDADAFSTTRSGTPFIFLNTRKSGERGRFDAAHELGHLVMHSEHRIPHGVEAEQEAQQFASSFLMPRSGILAQKLNGATIERILSAKRKWGVAAMALTYRLNDLGLISEWSYRTTAKQLSQMGFRRSEPGSHMVRESSQLLAKVFEALRSQGFSPVEVAEAINVFPEELNEYVFGLIPLAIDGGGELTLRERPSLHLVKG</sequence>
<dbReference type="SMART" id="SM00530">
    <property type="entry name" value="HTH_XRE"/>
    <property type="match status" value="1"/>
</dbReference>
<evidence type="ECO:0000313" key="3">
    <source>
        <dbReference type="EMBL" id="MFC5666173.1"/>
    </source>
</evidence>
<gene>
    <name evidence="3" type="ORF">ACFP3U_24760</name>
</gene>
<dbReference type="PANTHER" id="PTHR43236">
    <property type="entry name" value="ANTITOXIN HIGA1"/>
    <property type="match status" value="1"/>
</dbReference>
<dbReference type="Pfam" id="PF01381">
    <property type="entry name" value="HTH_3"/>
    <property type="match status" value="1"/>
</dbReference>
<dbReference type="InterPro" id="IPR001387">
    <property type="entry name" value="Cro/C1-type_HTH"/>
</dbReference>
<dbReference type="EMBL" id="JBHSOF010000036">
    <property type="protein sequence ID" value="MFC5666173.1"/>
    <property type="molecule type" value="Genomic_DNA"/>
</dbReference>
<dbReference type="Gene3D" id="1.10.260.40">
    <property type="entry name" value="lambda repressor-like DNA-binding domains"/>
    <property type="match status" value="1"/>
</dbReference>
<proteinExistence type="inferred from homology"/>
<dbReference type="InterPro" id="IPR052345">
    <property type="entry name" value="Rad_response_metalloprotease"/>
</dbReference>
<dbReference type="InterPro" id="IPR010359">
    <property type="entry name" value="IrrE_HExxH"/>
</dbReference>
<dbReference type="RefSeq" id="WP_380227864.1">
    <property type="nucleotide sequence ID" value="NZ_JBHSOF010000036.1"/>
</dbReference>